<evidence type="ECO:0000313" key="3">
    <source>
        <dbReference type="EMBL" id="KAG2484170.1"/>
    </source>
</evidence>
<dbReference type="InterPro" id="IPR052578">
    <property type="entry name" value="PI_Transfer_CRAL-TRIO"/>
</dbReference>
<dbReference type="GO" id="GO:0008526">
    <property type="term" value="F:phosphatidylinositol transfer activity"/>
    <property type="evidence" value="ECO:0007669"/>
    <property type="project" value="TreeGrafter"/>
</dbReference>
<dbReference type="Gene3D" id="3.40.525.10">
    <property type="entry name" value="CRAL-TRIO lipid binding domain"/>
    <property type="match status" value="1"/>
</dbReference>
<reference evidence="3" key="1">
    <citation type="journal article" date="2020" name="bioRxiv">
        <title>Comparative genomics of Chlamydomonas.</title>
        <authorList>
            <person name="Craig R.J."/>
            <person name="Hasan A.R."/>
            <person name="Ness R.W."/>
            <person name="Keightley P.D."/>
        </authorList>
    </citation>
    <scope>NUCLEOTIDE SEQUENCE</scope>
    <source>
        <strain evidence="3">CCAP 11/70</strain>
    </source>
</reference>
<dbReference type="InterPro" id="IPR036273">
    <property type="entry name" value="CRAL/TRIO_N_dom_sf"/>
</dbReference>
<comment type="caution">
    <text evidence="3">The sequence shown here is derived from an EMBL/GenBank/DDBJ whole genome shotgun (WGS) entry which is preliminary data.</text>
</comment>
<evidence type="ECO:0000256" key="1">
    <source>
        <dbReference type="SAM" id="MobiDB-lite"/>
    </source>
</evidence>
<accession>A0A835XIT1</accession>
<feature type="region of interest" description="Disordered" evidence="1">
    <location>
        <begin position="68"/>
        <end position="92"/>
    </location>
</feature>
<dbReference type="Proteomes" id="UP000612055">
    <property type="component" value="Unassembled WGS sequence"/>
</dbReference>
<feature type="domain" description="CRAL-TRIO" evidence="2">
    <location>
        <begin position="155"/>
        <end position="319"/>
    </location>
</feature>
<dbReference type="SUPFAM" id="SSF46938">
    <property type="entry name" value="CRAL/TRIO N-terminal domain"/>
    <property type="match status" value="1"/>
</dbReference>
<name>A0A835XIT1_9CHLO</name>
<evidence type="ECO:0000259" key="2">
    <source>
        <dbReference type="PROSITE" id="PS50191"/>
    </source>
</evidence>
<dbReference type="InterPro" id="IPR011074">
    <property type="entry name" value="CRAL/TRIO_N_dom"/>
</dbReference>
<dbReference type="AlphaFoldDB" id="A0A835XIT1"/>
<gene>
    <name evidence="3" type="ORF">HYH03_016984</name>
</gene>
<dbReference type="PANTHER" id="PTHR45824">
    <property type="entry name" value="GH16843P"/>
    <property type="match status" value="1"/>
</dbReference>
<dbReference type="SMART" id="SM01100">
    <property type="entry name" value="CRAL_TRIO_N"/>
    <property type="match status" value="1"/>
</dbReference>
<dbReference type="PANTHER" id="PTHR45824:SF6">
    <property type="entry name" value="F16L1.9 PROTEIN"/>
    <property type="match status" value="1"/>
</dbReference>
<dbReference type="EMBL" id="JAEHOE010000155">
    <property type="protein sequence ID" value="KAG2484170.1"/>
    <property type="molecule type" value="Genomic_DNA"/>
</dbReference>
<sequence length="320" mass="35714">MTSLAVVEVGGGAPGDDKDRKPEGRSDEEVIARFRAAFSHLESTDTYITAALLPPQAQALAAHRSHFGLAPKDPWRPEQLPDASEAERRQMEEFRRRLESSGALTQPEDAAYVTDLQLLRYLRARDHHLDKSYAMFLHTLQWRRTARPWALANPATAANKLSSDARIVGYDLQGRVVVYSCFAKSLERTPEHVKINTICLMEKANQCVNAGSPGSVVWVNHFGGKHKHGFGWRDASPAFAWGAIDIFSNHFPECLATMMIIDPPSIFFGLWKVVHPMLPEKTAKKGDFIHSDHDNRAKFTSIFGPELAAYILGLIAQDAR</sequence>
<feature type="compositionally biased region" description="Basic and acidic residues" evidence="1">
    <location>
        <begin position="15"/>
        <end position="27"/>
    </location>
</feature>
<proteinExistence type="predicted"/>
<protein>
    <recommendedName>
        <fullName evidence="2">CRAL-TRIO domain-containing protein</fullName>
    </recommendedName>
</protein>
<dbReference type="CDD" id="cd00170">
    <property type="entry name" value="SEC14"/>
    <property type="match status" value="1"/>
</dbReference>
<evidence type="ECO:0000313" key="4">
    <source>
        <dbReference type="Proteomes" id="UP000612055"/>
    </source>
</evidence>
<dbReference type="OrthoDB" id="1434354at2759"/>
<dbReference type="Pfam" id="PF00650">
    <property type="entry name" value="CRAL_TRIO"/>
    <property type="match status" value="1"/>
</dbReference>
<dbReference type="PROSITE" id="PS50191">
    <property type="entry name" value="CRAL_TRIO"/>
    <property type="match status" value="1"/>
</dbReference>
<dbReference type="InterPro" id="IPR001251">
    <property type="entry name" value="CRAL-TRIO_dom"/>
</dbReference>
<organism evidence="3 4">
    <name type="scientific">Edaphochlamys debaryana</name>
    <dbReference type="NCBI Taxonomy" id="47281"/>
    <lineage>
        <taxon>Eukaryota</taxon>
        <taxon>Viridiplantae</taxon>
        <taxon>Chlorophyta</taxon>
        <taxon>core chlorophytes</taxon>
        <taxon>Chlorophyceae</taxon>
        <taxon>CS clade</taxon>
        <taxon>Chlamydomonadales</taxon>
        <taxon>Chlamydomonadales incertae sedis</taxon>
        <taxon>Edaphochlamys</taxon>
    </lineage>
</organism>
<dbReference type="InterPro" id="IPR036865">
    <property type="entry name" value="CRAL-TRIO_dom_sf"/>
</dbReference>
<feature type="region of interest" description="Disordered" evidence="1">
    <location>
        <begin position="1"/>
        <end position="27"/>
    </location>
</feature>
<dbReference type="SUPFAM" id="SSF52087">
    <property type="entry name" value="CRAL/TRIO domain"/>
    <property type="match status" value="1"/>
</dbReference>
<keyword evidence="4" id="KW-1185">Reference proteome</keyword>
<dbReference type="Pfam" id="PF03765">
    <property type="entry name" value="CRAL_TRIO_N"/>
    <property type="match status" value="1"/>
</dbReference>